<feature type="transmembrane region" description="Helical" evidence="1">
    <location>
        <begin position="363"/>
        <end position="384"/>
    </location>
</feature>
<reference evidence="2 3" key="1">
    <citation type="journal article" date="2013" name="Front. Microbiol.">
        <title>Comparative genomic analyses of the cyanobacterium, Lyngbya aestuarii BL J, a powerful hydrogen producer.</title>
        <authorList>
            <person name="Kothari A."/>
            <person name="Vaughn M."/>
            <person name="Garcia-Pichel F."/>
        </authorList>
    </citation>
    <scope>NUCLEOTIDE SEQUENCE [LARGE SCALE GENOMIC DNA]</scope>
    <source>
        <strain evidence="2 3">BL J</strain>
    </source>
</reference>
<feature type="transmembrane region" description="Helical" evidence="1">
    <location>
        <begin position="12"/>
        <end position="30"/>
    </location>
</feature>
<feature type="transmembrane region" description="Helical" evidence="1">
    <location>
        <begin position="213"/>
        <end position="234"/>
    </location>
</feature>
<feature type="transmembrane region" description="Helical" evidence="1">
    <location>
        <begin position="426"/>
        <end position="444"/>
    </location>
</feature>
<organism evidence="2 3">
    <name type="scientific">Lyngbya aestuarii BL J</name>
    <dbReference type="NCBI Taxonomy" id="1348334"/>
    <lineage>
        <taxon>Bacteria</taxon>
        <taxon>Bacillati</taxon>
        <taxon>Cyanobacteriota</taxon>
        <taxon>Cyanophyceae</taxon>
        <taxon>Oscillatoriophycideae</taxon>
        <taxon>Oscillatoriales</taxon>
        <taxon>Microcoleaceae</taxon>
        <taxon>Lyngbya</taxon>
    </lineage>
</organism>
<comment type="caution">
    <text evidence="2">The sequence shown here is derived from an EMBL/GenBank/DDBJ whole genome shotgun (WGS) entry which is preliminary data.</text>
</comment>
<sequence length="754" mass="86596">MFNRENSSKPRLDWVICLTLLSWVVLVPIVNQIQIPLGNKTDVISLAYLENISPYTDYLKYLILLLVPPLVAVISLKIKGKTLESIFQTILSFVKDQRVWVVTAGILLTAWVINIPFDQFKIKETLIDSFHEGEYLGFLPNFLQLEKPFINTVLIHGWGMDVLPTWLATLFTFNDNGIALTRLFVNIENVITSLGYFWIFWELTGATKLKKSRLPIFLASCLLFCILDGILFKFDGRRGTFFMLQLALTLRCFRVIDIKPKQAQLLGIILGASVSASFLYVYDRAIYFLAVYVFSLVLSLFLDKKTAKTWIFSSLTGVILSLILITALLGIEQVLAIGSHVLYWGKYGRYISFIPLPPLEMTFISQNFWLAMLIQTFVLVYLLLDFMTENSKFRPFVQRNYLLILLLSASVVYMRITLDRSDLGHAYHGTIATVFLLAYLSYIGFRQYLQPQLEHLKLNSIHQILIVILVFSLIRSEPGFNLQTAINKIVKLPSRLSFTDAQILKQDYLEALTVMKPEVDQQSCFFNLTSEGLWYYLFNKPSCSKYGYVLYSKPVEAQKVVVQELEKTQPNIILLTNEMWFENPWDGVLKSDSAALIYQNVLHQYRPYKLVQSHWFWKRSNRLLSFIETNPQTNFQNGFVEVIPPEVIYRNDVIEMSGWAVLPEKQKPADAVYLSYGDQNQLITVGKVNQNRSDVAEVLSVFEYSQSGWFIRVPTTVLPLGNTVLKVWAYDAETETLTQIGSEIPVEVTQAMRL</sequence>
<keyword evidence="1" id="KW-0812">Transmembrane</keyword>
<protein>
    <submittedName>
        <fullName evidence="2">Putative membrane protein</fullName>
    </submittedName>
</protein>
<feature type="transmembrane region" description="Helical" evidence="1">
    <location>
        <begin position="315"/>
        <end position="343"/>
    </location>
</feature>
<keyword evidence="1" id="KW-1133">Transmembrane helix</keyword>
<feature type="transmembrane region" description="Helical" evidence="1">
    <location>
        <begin position="149"/>
        <end position="171"/>
    </location>
</feature>
<dbReference type="Proteomes" id="UP000017127">
    <property type="component" value="Unassembled WGS sequence"/>
</dbReference>
<feature type="transmembrane region" description="Helical" evidence="1">
    <location>
        <begin position="456"/>
        <end position="474"/>
    </location>
</feature>
<proteinExistence type="predicted"/>
<evidence type="ECO:0000313" key="3">
    <source>
        <dbReference type="Proteomes" id="UP000017127"/>
    </source>
</evidence>
<feature type="transmembrane region" description="Helical" evidence="1">
    <location>
        <begin position="286"/>
        <end position="303"/>
    </location>
</feature>
<dbReference type="PATRIC" id="fig|1348334.3.peg.741"/>
<feature type="transmembrane region" description="Helical" evidence="1">
    <location>
        <begin position="99"/>
        <end position="117"/>
    </location>
</feature>
<name>U7QMZ2_9CYAN</name>
<gene>
    <name evidence="2" type="ORF">M595_0754</name>
</gene>
<keyword evidence="3" id="KW-1185">Reference proteome</keyword>
<evidence type="ECO:0000256" key="1">
    <source>
        <dbReference type="SAM" id="Phobius"/>
    </source>
</evidence>
<keyword evidence="1" id="KW-0472">Membrane</keyword>
<feature type="transmembrane region" description="Helical" evidence="1">
    <location>
        <begin position="396"/>
        <end position="414"/>
    </location>
</feature>
<dbReference type="RefSeq" id="WP_023064576.1">
    <property type="nucleotide sequence ID" value="NZ_AUZM01000004.1"/>
</dbReference>
<dbReference type="OrthoDB" id="435189at2"/>
<feature type="transmembrane region" description="Helical" evidence="1">
    <location>
        <begin position="58"/>
        <end position="78"/>
    </location>
</feature>
<dbReference type="EMBL" id="AUZM01000004">
    <property type="protein sequence ID" value="ERT09349.1"/>
    <property type="molecule type" value="Genomic_DNA"/>
</dbReference>
<evidence type="ECO:0000313" key="2">
    <source>
        <dbReference type="EMBL" id="ERT09349.1"/>
    </source>
</evidence>
<feature type="transmembrane region" description="Helical" evidence="1">
    <location>
        <begin position="263"/>
        <end position="280"/>
    </location>
</feature>
<accession>U7QMZ2</accession>
<dbReference type="AlphaFoldDB" id="U7QMZ2"/>
<feature type="transmembrane region" description="Helical" evidence="1">
    <location>
        <begin position="183"/>
        <end position="201"/>
    </location>
</feature>